<name>A0A0L6V0T8_9BASI</name>
<dbReference type="STRING" id="27349.A0A0L6V0T8"/>
<dbReference type="GO" id="GO:0003676">
    <property type="term" value="F:nucleic acid binding"/>
    <property type="evidence" value="ECO:0007669"/>
    <property type="project" value="InterPro"/>
</dbReference>
<dbReference type="PANTHER" id="PTHR46564:SF1">
    <property type="entry name" value="TRANSPOSASE"/>
    <property type="match status" value="1"/>
</dbReference>
<evidence type="ECO:0000313" key="2">
    <source>
        <dbReference type="EMBL" id="KNZ54361.1"/>
    </source>
</evidence>
<dbReference type="EMBL" id="LAVV01007907">
    <property type="protein sequence ID" value="KNZ54361.1"/>
    <property type="molecule type" value="Genomic_DNA"/>
</dbReference>
<organism evidence="2 3">
    <name type="scientific">Puccinia sorghi</name>
    <dbReference type="NCBI Taxonomy" id="27349"/>
    <lineage>
        <taxon>Eukaryota</taxon>
        <taxon>Fungi</taxon>
        <taxon>Dikarya</taxon>
        <taxon>Basidiomycota</taxon>
        <taxon>Pucciniomycotina</taxon>
        <taxon>Pucciniomycetes</taxon>
        <taxon>Pucciniales</taxon>
        <taxon>Pucciniaceae</taxon>
        <taxon>Puccinia</taxon>
    </lineage>
</organism>
<dbReference type="InterPro" id="IPR038717">
    <property type="entry name" value="Tc1-like_DDE_dom"/>
</dbReference>
<feature type="non-terminal residue" evidence="2">
    <location>
        <position position="1"/>
    </location>
</feature>
<keyword evidence="3" id="KW-1185">Reference proteome</keyword>
<dbReference type="Pfam" id="PF13358">
    <property type="entry name" value="DDE_3"/>
    <property type="match status" value="1"/>
</dbReference>
<dbReference type="AlphaFoldDB" id="A0A0L6V0T8"/>
<dbReference type="Proteomes" id="UP000037035">
    <property type="component" value="Unassembled WGS sequence"/>
</dbReference>
<dbReference type="InterPro" id="IPR036397">
    <property type="entry name" value="RNaseH_sf"/>
</dbReference>
<gene>
    <name evidence="2" type="ORF">VP01_2965g2</name>
</gene>
<feature type="domain" description="Tc1-like transposase DDE" evidence="1">
    <location>
        <begin position="130"/>
        <end position="274"/>
    </location>
</feature>
<proteinExistence type="predicted"/>
<evidence type="ECO:0000313" key="3">
    <source>
        <dbReference type="Proteomes" id="UP000037035"/>
    </source>
</evidence>
<sequence>GINCNEVKRLLRINFSNRLLLWTHLLWITGSVFRDLYGYETLGPKREIPPEIQQKLDKYLSNNPTEYLSEMQEWLLDKHKIIQCLSNINQILWNVMNISLKKNHLVNSNQSDLKMEYLSQVGTMQPAENMVFADKLSICQPTLIQTHGRAPHAQRSNFQTAHSNSKRYFLLPGILLHGVLGMDIKEGSFKRPDFELFLEHTLVILIIDNCAIHLGGPVEEICNQHHNLFAFESPVFSSLHKQLIMTGVQLIYLPSYWPELKPIEMCFSILKYYLCCNNHCKQNLLNCLQLTCSMLQPSCHPHSTFLHM</sequence>
<reference evidence="2 3" key="1">
    <citation type="submission" date="2015-08" db="EMBL/GenBank/DDBJ databases">
        <title>Next Generation Sequencing and Analysis of the Genome of Puccinia sorghi L Schw, the Causal Agent of Maize Common Rust.</title>
        <authorList>
            <person name="Rochi L."/>
            <person name="Burguener G."/>
            <person name="Darino M."/>
            <person name="Turjanski A."/>
            <person name="Kreff E."/>
            <person name="Dieguez M.J."/>
            <person name="Sacco F."/>
        </authorList>
    </citation>
    <scope>NUCLEOTIDE SEQUENCE [LARGE SCALE GENOMIC DNA]</scope>
    <source>
        <strain evidence="2 3">RO10H11247</strain>
    </source>
</reference>
<evidence type="ECO:0000259" key="1">
    <source>
        <dbReference type="Pfam" id="PF13358"/>
    </source>
</evidence>
<dbReference type="OrthoDB" id="3504114at2759"/>
<dbReference type="Gene3D" id="3.30.420.10">
    <property type="entry name" value="Ribonuclease H-like superfamily/Ribonuclease H"/>
    <property type="match status" value="1"/>
</dbReference>
<dbReference type="PANTHER" id="PTHR46564">
    <property type="entry name" value="TRANSPOSASE"/>
    <property type="match status" value="1"/>
</dbReference>
<accession>A0A0L6V0T8</accession>
<protein>
    <recommendedName>
        <fullName evidence="1">Tc1-like transposase DDE domain-containing protein</fullName>
    </recommendedName>
</protein>
<comment type="caution">
    <text evidence="2">The sequence shown here is derived from an EMBL/GenBank/DDBJ whole genome shotgun (WGS) entry which is preliminary data.</text>
</comment>
<dbReference type="VEuPathDB" id="FungiDB:VP01_2965g2"/>